<comment type="subcellular location">
    <subcellularLocation>
        <location evidence="2">Cytoplasm</location>
    </subcellularLocation>
    <subcellularLocation>
        <location evidence="1">Nucleus</location>
    </subcellularLocation>
</comment>
<evidence type="ECO:0000256" key="8">
    <source>
        <dbReference type="ARBA" id="ARBA00040444"/>
    </source>
</evidence>
<dbReference type="InterPro" id="IPR001494">
    <property type="entry name" value="Importin-beta_N"/>
</dbReference>
<gene>
    <name evidence="11" type="ORF">BASA50_009139</name>
</gene>
<sequence>MQQQQQQVQSGSSPQRPPIPPIDLAALNDHFEAAVSKLFDPQTRVQGEQLLQDFRRLPNLEVACRYILDHARTSTAQFHAALALQNALPRIYNQQSPEERISLRQYLLQYILQRCSALAPYVLTKISLTAALIIKLGYLRDTNEANDQLIGSIIQLLTNSDWHQRYSGLQLLIGILDEFSSTKATAIGLPYDFHRNCQAAFERSHLQIVFEAILRSTQNELCDRQFLATADGRKMIDNNLFCAEKILSWSCIAGKLSSLPLPLQDSTNATDGNGCSSPKFPAAWGSVLLVPSVVDLFFEIAVSFFREPSIASKSHRCIIQLAGLQGDVLAAEDSKLAYASHLMRNSTKHLSFLLQSIAHDAPSNAGEVLLDMSQIGRQLLTNFKITILLRIPDARPFLQDLGHLTLLCIRNMAEESDDTWSLDTVDELLSMWSSLVQDLEILLQDESMCASSQGSLQSVVDMRSFISTTTDQIFCTYIDVRMQLAKQNIEEEEDEDGNSHFKDLDVYSDQLIYIASIGRVNSEKCLSQLGQLLTEYHAKLSQLYENFQDSNQPEVALLSEQIHWLTLIAGHVLADSADGEKPLIPTSLQQLSTHIYTSGNDPCVALPTCIFNILDLVTVDPKSPMHAVTSPLVVETLLWFVERWGCTYLFVDPSDYKNLSPSFVNAFGKAGGAPQATEFLLDKIQRNFVAWHADLDVVGQIISVLEGLSGNKDTRDAFLHSATFNGVVQFFLANLNRFPSTLHSTLIQTIAYIFTHSTGADRVSYFTNLTSAIENMLLGAVHQPSFSSLYQSPEIQEQVVSAMEMYDGLALAADGSNMIIIFETCARQFPVFVKLLDLYHSYPDVEFYILQFFCDLVKYQALDTLQPHHYEVLYRSILELIQIYAKNEVGRKRGRGRGNEESELNTDLSMLLEMLTGLITSEYEGLDRADVVHLLRKSAASSSVDVVKVVFFGVNSLIPLVTEDMLSYSRLCRSYINVVTYLVEYFPNQLVLLPADLISSLFKSLVYGLNQPISSLSISALRAMESISLFLWSEQTLAASSNPAALISTQYDGPLNEQLDTLLQQTLECVLFKAFDPSLTNAAADAISALVIIRRQSFEHIARGIIQSQASSFSSRLTNAFSSLSRATVTFDTYQRSQVLSGKFLVGYGCGNMYSDPQNNARTNEQRILREEFSKFLLNVRGLLLVK</sequence>
<evidence type="ECO:0000256" key="4">
    <source>
        <dbReference type="ARBA" id="ARBA00022448"/>
    </source>
</evidence>
<name>A0ABQ8F2X7_9FUNG</name>
<dbReference type="SUPFAM" id="SSF48371">
    <property type="entry name" value="ARM repeat"/>
    <property type="match status" value="1"/>
</dbReference>
<evidence type="ECO:0000256" key="3">
    <source>
        <dbReference type="ARBA" id="ARBA00009466"/>
    </source>
</evidence>
<dbReference type="Proteomes" id="UP001648503">
    <property type="component" value="Unassembled WGS sequence"/>
</dbReference>
<evidence type="ECO:0000256" key="2">
    <source>
        <dbReference type="ARBA" id="ARBA00004496"/>
    </source>
</evidence>
<keyword evidence="7" id="KW-0539">Nucleus</keyword>
<keyword evidence="6" id="KW-0653">Protein transport</keyword>
<evidence type="ECO:0000313" key="11">
    <source>
        <dbReference type="EMBL" id="KAH6591136.1"/>
    </source>
</evidence>
<organism evidence="11 12">
    <name type="scientific">Batrachochytrium salamandrivorans</name>
    <dbReference type="NCBI Taxonomy" id="1357716"/>
    <lineage>
        <taxon>Eukaryota</taxon>
        <taxon>Fungi</taxon>
        <taxon>Fungi incertae sedis</taxon>
        <taxon>Chytridiomycota</taxon>
        <taxon>Chytridiomycota incertae sedis</taxon>
        <taxon>Chytridiomycetes</taxon>
        <taxon>Rhizophydiales</taxon>
        <taxon>Rhizophydiales incertae sedis</taxon>
        <taxon>Batrachochytrium</taxon>
    </lineage>
</organism>
<feature type="region of interest" description="Disordered" evidence="9">
    <location>
        <begin position="1"/>
        <end position="21"/>
    </location>
</feature>
<dbReference type="PANTHER" id="PTHR12596:SF1">
    <property type="entry name" value="EXPORTIN-4"/>
    <property type="match status" value="1"/>
</dbReference>
<comment type="caution">
    <text evidence="11">The sequence shown here is derived from an EMBL/GenBank/DDBJ whole genome shotgun (WGS) entry which is preliminary data.</text>
</comment>
<evidence type="ECO:0000259" key="10">
    <source>
        <dbReference type="PROSITE" id="PS50166"/>
    </source>
</evidence>
<dbReference type="InterPro" id="IPR016024">
    <property type="entry name" value="ARM-type_fold"/>
</dbReference>
<dbReference type="InterPro" id="IPR011989">
    <property type="entry name" value="ARM-like"/>
</dbReference>
<accession>A0ABQ8F2X7</accession>
<comment type="similarity">
    <text evidence="3">Belongs to the exportin family.</text>
</comment>
<evidence type="ECO:0000256" key="6">
    <source>
        <dbReference type="ARBA" id="ARBA00022927"/>
    </source>
</evidence>
<dbReference type="Pfam" id="PF03810">
    <property type="entry name" value="IBN_N"/>
    <property type="match status" value="1"/>
</dbReference>
<proteinExistence type="inferred from homology"/>
<feature type="domain" description="Importin N-terminal" evidence="10">
    <location>
        <begin position="47"/>
        <end position="113"/>
    </location>
</feature>
<keyword evidence="12" id="KW-1185">Reference proteome</keyword>
<dbReference type="EMBL" id="JAFCIX010000418">
    <property type="protein sequence ID" value="KAH6591136.1"/>
    <property type="molecule type" value="Genomic_DNA"/>
</dbReference>
<evidence type="ECO:0000256" key="5">
    <source>
        <dbReference type="ARBA" id="ARBA00022490"/>
    </source>
</evidence>
<keyword evidence="5" id="KW-0963">Cytoplasm</keyword>
<evidence type="ECO:0000256" key="1">
    <source>
        <dbReference type="ARBA" id="ARBA00004123"/>
    </source>
</evidence>
<evidence type="ECO:0000313" key="12">
    <source>
        <dbReference type="Proteomes" id="UP001648503"/>
    </source>
</evidence>
<dbReference type="Gene3D" id="1.25.10.10">
    <property type="entry name" value="Leucine-rich Repeat Variant"/>
    <property type="match status" value="2"/>
</dbReference>
<dbReference type="InterPro" id="IPR044189">
    <property type="entry name" value="XPO4/7-like"/>
</dbReference>
<protein>
    <recommendedName>
        <fullName evidence="8">Exportin-4</fullName>
    </recommendedName>
</protein>
<dbReference type="PANTHER" id="PTHR12596">
    <property type="entry name" value="EXPORTIN 4,7-RELATED"/>
    <property type="match status" value="1"/>
</dbReference>
<evidence type="ECO:0000256" key="9">
    <source>
        <dbReference type="SAM" id="MobiDB-lite"/>
    </source>
</evidence>
<feature type="compositionally biased region" description="Low complexity" evidence="9">
    <location>
        <begin position="1"/>
        <end position="14"/>
    </location>
</feature>
<reference evidence="11 12" key="1">
    <citation type="submission" date="2021-02" db="EMBL/GenBank/DDBJ databases">
        <title>Variation within the Batrachochytrium salamandrivorans European outbreak.</title>
        <authorList>
            <person name="Kelly M."/>
            <person name="Pasmans F."/>
            <person name="Shea T.P."/>
            <person name="Munoz J.F."/>
            <person name="Carranza S."/>
            <person name="Cuomo C.A."/>
            <person name="Martel A."/>
        </authorList>
    </citation>
    <scope>NUCLEOTIDE SEQUENCE [LARGE SCALE GENOMIC DNA]</scope>
    <source>
        <strain evidence="11 12">AMFP18/2</strain>
    </source>
</reference>
<keyword evidence="4" id="KW-0813">Transport</keyword>
<evidence type="ECO:0000256" key="7">
    <source>
        <dbReference type="ARBA" id="ARBA00023242"/>
    </source>
</evidence>
<dbReference type="PROSITE" id="PS50166">
    <property type="entry name" value="IMPORTIN_B_NT"/>
    <property type="match status" value="1"/>
</dbReference>